<feature type="non-terminal residue" evidence="2">
    <location>
        <position position="140"/>
    </location>
</feature>
<organism evidence="2 3">
    <name type="scientific">Perkinsus olseni</name>
    <name type="common">Perkinsus atlanticus</name>
    <dbReference type="NCBI Taxonomy" id="32597"/>
    <lineage>
        <taxon>Eukaryota</taxon>
        <taxon>Sar</taxon>
        <taxon>Alveolata</taxon>
        <taxon>Perkinsozoa</taxon>
        <taxon>Perkinsea</taxon>
        <taxon>Perkinsida</taxon>
        <taxon>Perkinsidae</taxon>
        <taxon>Perkinsus</taxon>
    </lineage>
</organism>
<feature type="region of interest" description="Disordered" evidence="1">
    <location>
        <begin position="15"/>
        <end position="56"/>
    </location>
</feature>
<keyword evidence="3" id="KW-1185">Reference proteome</keyword>
<evidence type="ECO:0000313" key="2">
    <source>
        <dbReference type="EMBL" id="KAF4759494.1"/>
    </source>
</evidence>
<protein>
    <submittedName>
        <fullName evidence="2">Uncharacterized protein</fullName>
    </submittedName>
</protein>
<evidence type="ECO:0000313" key="3">
    <source>
        <dbReference type="Proteomes" id="UP000553632"/>
    </source>
</evidence>
<feature type="non-terminal residue" evidence="2">
    <location>
        <position position="1"/>
    </location>
</feature>
<comment type="caution">
    <text evidence="2">The sequence shown here is derived from an EMBL/GenBank/DDBJ whole genome shotgun (WGS) entry which is preliminary data.</text>
</comment>
<proteinExistence type="predicted"/>
<dbReference type="AlphaFoldDB" id="A0A7J6UQD5"/>
<reference evidence="2 3" key="1">
    <citation type="submission" date="2020-04" db="EMBL/GenBank/DDBJ databases">
        <title>Perkinsus olseni comparative genomics.</title>
        <authorList>
            <person name="Bogema D.R."/>
        </authorList>
    </citation>
    <scope>NUCLEOTIDE SEQUENCE [LARGE SCALE GENOMIC DNA]</scope>
    <source>
        <strain evidence="2 3">ATCC PRA-207</strain>
    </source>
</reference>
<accession>A0A7J6UQD5</accession>
<sequence length="140" mass="15067">GYAFAKQANMLGTVGEVAFGAPRTNAEDDRRASPRPATLHDDDASHPSEDGQFGSVLRCPLRKARMKMDVKSSSYNSGKFEVWVGPVNEEGHYKSWRGGSAPPTTGMMTNGHVWATPGVQGCHRVLMPGRRRRAAAAAVA</sequence>
<feature type="compositionally biased region" description="Basic and acidic residues" evidence="1">
    <location>
        <begin position="25"/>
        <end position="49"/>
    </location>
</feature>
<dbReference type="Proteomes" id="UP000553632">
    <property type="component" value="Unassembled WGS sequence"/>
</dbReference>
<evidence type="ECO:0000256" key="1">
    <source>
        <dbReference type="SAM" id="MobiDB-lite"/>
    </source>
</evidence>
<dbReference type="EMBL" id="JABANO010000122">
    <property type="protein sequence ID" value="KAF4759494.1"/>
    <property type="molecule type" value="Genomic_DNA"/>
</dbReference>
<name>A0A7J6UQD5_PEROL</name>
<gene>
    <name evidence="2" type="ORF">FOZ63_007019</name>
</gene>